<dbReference type="SUPFAM" id="SSF161098">
    <property type="entry name" value="MetI-like"/>
    <property type="match status" value="1"/>
</dbReference>
<evidence type="ECO:0000256" key="5">
    <source>
        <dbReference type="ARBA" id="ARBA00022989"/>
    </source>
</evidence>
<evidence type="ECO:0000256" key="2">
    <source>
        <dbReference type="ARBA" id="ARBA00022448"/>
    </source>
</evidence>
<evidence type="ECO:0000256" key="3">
    <source>
        <dbReference type="ARBA" id="ARBA00022475"/>
    </source>
</evidence>
<keyword evidence="2 7" id="KW-0813">Transport</keyword>
<comment type="similarity">
    <text evidence="7">Belongs to the binding-protein-dependent transport system permease family.</text>
</comment>
<keyword evidence="5 7" id="KW-1133">Transmembrane helix</keyword>
<reference evidence="9 10" key="2">
    <citation type="journal article" date="2024" name="Int. J. Syst. Evol. Microbiol.">
        <title>Promethearchaeum syntrophicum gen. nov., sp. nov., an anaerobic, obligately syntrophic archaeon, the first isolate of the lineage 'Asgard' archaea, and proposal of the new archaeal phylum Promethearchaeota phyl. nov. and kingdom Promethearchaeati regn. nov.</title>
        <authorList>
            <person name="Imachi H."/>
            <person name="Nobu M.K."/>
            <person name="Kato S."/>
            <person name="Takaki Y."/>
            <person name="Miyazaki M."/>
            <person name="Miyata M."/>
            <person name="Ogawara M."/>
            <person name="Saito Y."/>
            <person name="Sakai S."/>
            <person name="Tahara Y.O."/>
            <person name="Takano Y."/>
            <person name="Tasumi E."/>
            <person name="Uematsu K."/>
            <person name="Yoshimura T."/>
            <person name="Itoh T."/>
            <person name="Ohkuma M."/>
            <person name="Takai K."/>
        </authorList>
    </citation>
    <scope>NUCLEOTIDE SEQUENCE [LARGE SCALE GENOMIC DNA]</scope>
    <source>
        <strain evidence="9 10">MK-D1</strain>
    </source>
</reference>
<dbReference type="GO" id="GO:0055085">
    <property type="term" value="P:transmembrane transport"/>
    <property type="evidence" value="ECO:0007669"/>
    <property type="project" value="InterPro"/>
</dbReference>
<feature type="domain" description="ABC transmembrane type-1" evidence="8">
    <location>
        <begin position="75"/>
        <end position="256"/>
    </location>
</feature>
<evidence type="ECO:0000259" key="8">
    <source>
        <dbReference type="PROSITE" id="PS50928"/>
    </source>
</evidence>
<evidence type="ECO:0000256" key="7">
    <source>
        <dbReference type="RuleBase" id="RU363032"/>
    </source>
</evidence>
<dbReference type="InterPro" id="IPR035906">
    <property type="entry name" value="MetI-like_sf"/>
</dbReference>
<dbReference type="EMBL" id="CP042905">
    <property type="protein sequence ID" value="QEE15529.1"/>
    <property type="molecule type" value="Genomic_DNA"/>
</dbReference>
<evidence type="ECO:0000256" key="4">
    <source>
        <dbReference type="ARBA" id="ARBA00022692"/>
    </source>
</evidence>
<feature type="transmembrane region" description="Helical" evidence="7">
    <location>
        <begin position="79"/>
        <end position="102"/>
    </location>
</feature>
<feature type="transmembrane region" description="Helical" evidence="7">
    <location>
        <begin position="204"/>
        <end position="226"/>
    </location>
</feature>
<feature type="transmembrane region" description="Helical" evidence="7">
    <location>
        <begin position="122"/>
        <end position="153"/>
    </location>
</feature>
<dbReference type="KEGG" id="psyt:DSAG12_01355"/>
<dbReference type="PANTHER" id="PTHR30151:SF0">
    <property type="entry name" value="ABC TRANSPORTER PERMEASE PROTEIN MJ0413-RELATED"/>
    <property type="match status" value="1"/>
</dbReference>
<dbReference type="GeneID" id="41329346"/>
<dbReference type="GO" id="GO:0005886">
    <property type="term" value="C:plasma membrane"/>
    <property type="evidence" value="ECO:0007669"/>
    <property type="project" value="UniProtKB-SubCell"/>
</dbReference>
<evidence type="ECO:0000313" key="9">
    <source>
        <dbReference type="EMBL" id="QEE15529.1"/>
    </source>
</evidence>
<comment type="subcellular location">
    <subcellularLocation>
        <location evidence="1 7">Cell membrane</location>
        <topology evidence="1 7">Multi-pass membrane protein</topology>
    </subcellularLocation>
</comment>
<reference evidence="9 10" key="1">
    <citation type="journal article" date="2020" name="Nature">
        <title>Isolation of an archaeon at the prokaryote-eukaryote interface.</title>
        <authorList>
            <person name="Imachi H."/>
            <person name="Nobu M.K."/>
            <person name="Nakahara N."/>
            <person name="Morono Y."/>
            <person name="Ogawara M."/>
            <person name="Takaki Y."/>
            <person name="Takano Y."/>
            <person name="Uematsu K."/>
            <person name="Ikuta T."/>
            <person name="Ito M."/>
            <person name="Matsui Y."/>
            <person name="Miyazaki M."/>
            <person name="Murata K."/>
            <person name="Saito Y."/>
            <person name="Sakai S."/>
            <person name="Song C."/>
            <person name="Tasumi E."/>
            <person name="Yamanaka Y."/>
            <person name="Yamaguchi T."/>
            <person name="Kamagata Y."/>
            <person name="Tamaki H."/>
            <person name="Takai K."/>
        </authorList>
    </citation>
    <scope>NUCLEOTIDE SEQUENCE [LARGE SCALE GENOMIC DNA]</scope>
    <source>
        <strain evidence="9 10">MK-D1</strain>
    </source>
</reference>
<keyword evidence="4 7" id="KW-0812">Transmembrane</keyword>
<dbReference type="Pfam" id="PF00528">
    <property type="entry name" value="BPD_transp_1"/>
    <property type="match status" value="1"/>
</dbReference>
<dbReference type="InterPro" id="IPR000515">
    <property type="entry name" value="MetI-like"/>
</dbReference>
<dbReference type="PANTHER" id="PTHR30151">
    <property type="entry name" value="ALKANE SULFONATE ABC TRANSPORTER-RELATED, MEMBRANE SUBUNIT"/>
    <property type="match status" value="1"/>
</dbReference>
<evidence type="ECO:0000256" key="6">
    <source>
        <dbReference type="ARBA" id="ARBA00023136"/>
    </source>
</evidence>
<proteinExistence type="inferred from homology"/>
<dbReference type="PROSITE" id="PS50928">
    <property type="entry name" value="ABC_TM1"/>
    <property type="match status" value="1"/>
</dbReference>
<feature type="transmembrane region" description="Helical" evidence="7">
    <location>
        <begin position="20"/>
        <end position="42"/>
    </location>
</feature>
<dbReference type="AlphaFoldDB" id="A0A5B9D8Q8"/>
<organism evidence="9 10">
    <name type="scientific">Promethearchaeum syntrophicum</name>
    <dbReference type="NCBI Taxonomy" id="2594042"/>
    <lineage>
        <taxon>Archaea</taxon>
        <taxon>Promethearchaeati</taxon>
        <taxon>Promethearchaeota</taxon>
        <taxon>Promethearchaeia</taxon>
        <taxon>Promethearchaeales</taxon>
        <taxon>Promethearchaeaceae</taxon>
        <taxon>Promethearchaeum</taxon>
    </lineage>
</organism>
<accession>A0A5B9D8Q8</accession>
<name>A0A5B9D8Q8_9ARCH</name>
<dbReference type="Proteomes" id="UP000321408">
    <property type="component" value="Chromosome"/>
</dbReference>
<keyword evidence="6 7" id="KW-0472">Membrane</keyword>
<dbReference type="CDD" id="cd06261">
    <property type="entry name" value="TM_PBP2"/>
    <property type="match status" value="1"/>
</dbReference>
<sequence length="270" mass="29927">MEKTSIEIQKKPNVRITVNIVLGFALFIVLWYIFVLILQLSYNGISVVPFPHEAFKSFFILFWNPVDGVTLLEHVGASLFRVFIGVLYAFIIAIPLGIAIAVNPFLDGIIKPIIEMIRPIPPIAWIPFAIITFGLTTTSHAFIIFMGAFFPLLQNIYDGVRQSSKVYQDVAKSLGASRSQIAWDVILPSILPSIITGLRVAIGVGWMCVIAAEMMGISGAGIGYFINYMKNIGNYSNMVAGMLMIAIIGLLINGVFVLIENYALKWRLHQ</sequence>
<keyword evidence="3" id="KW-1003">Cell membrane</keyword>
<evidence type="ECO:0000256" key="1">
    <source>
        <dbReference type="ARBA" id="ARBA00004651"/>
    </source>
</evidence>
<keyword evidence="10" id="KW-1185">Reference proteome</keyword>
<dbReference type="OrthoDB" id="50379at2157"/>
<gene>
    <name evidence="9" type="ORF">DSAG12_01355</name>
</gene>
<protein>
    <submittedName>
        <fullName evidence="9">ABC transporter permease</fullName>
    </submittedName>
</protein>
<dbReference type="Gene3D" id="1.10.3720.10">
    <property type="entry name" value="MetI-like"/>
    <property type="match status" value="1"/>
</dbReference>
<evidence type="ECO:0000313" key="10">
    <source>
        <dbReference type="Proteomes" id="UP000321408"/>
    </source>
</evidence>
<dbReference type="RefSeq" id="WP_147662434.1">
    <property type="nucleotide sequence ID" value="NZ_CP042905.2"/>
</dbReference>
<feature type="transmembrane region" description="Helical" evidence="7">
    <location>
        <begin position="238"/>
        <end position="259"/>
    </location>
</feature>